<comment type="caution">
    <text evidence="1">The sequence shown here is derived from an EMBL/GenBank/DDBJ whole genome shotgun (WGS) entry which is preliminary data.</text>
</comment>
<dbReference type="EMBL" id="JACCAA010000001">
    <property type="protein sequence ID" value="NYG57078.1"/>
    <property type="molecule type" value="Genomic_DNA"/>
</dbReference>
<sequence length="134" mass="14749">HVEISAERFDHVTGELKATYRTLGEKSGGESQELVAFIVGSALRFRLGDEMRSRPRFAPVFLDEGFVKADSEFAGRAVLAWRGLGFQLIVGVPLDKVTGLEPHMDELLAITKNSRTHQSWITPISSAPVEPNAD</sequence>
<dbReference type="Proteomes" id="UP000540656">
    <property type="component" value="Unassembled WGS sequence"/>
</dbReference>
<reference evidence="1 2" key="1">
    <citation type="submission" date="2020-07" db="EMBL/GenBank/DDBJ databases">
        <title>Sequencing the genomes of 1000 actinobacteria strains.</title>
        <authorList>
            <person name="Klenk H.-P."/>
        </authorList>
    </citation>
    <scope>NUCLEOTIDE SEQUENCE [LARGE SCALE GENOMIC DNA]</scope>
    <source>
        <strain evidence="1 2">DSM 23819</strain>
    </source>
</reference>
<name>A0A7Y9RYI4_9ACTN</name>
<dbReference type="RefSeq" id="WP_281363709.1">
    <property type="nucleotide sequence ID" value="NZ_JACCAA010000001.1"/>
</dbReference>
<feature type="non-terminal residue" evidence="1">
    <location>
        <position position="1"/>
    </location>
</feature>
<proteinExistence type="predicted"/>
<accession>A0A7Y9RYI4</accession>
<dbReference type="AlphaFoldDB" id="A0A7Y9RYI4"/>
<keyword evidence="2" id="KW-1185">Reference proteome</keyword>
<dbReference type="Pfam" id="PF13558">
    <property type="entry name" value="SbcC_Walker_B"/>
    <property type="match status" value="1"/>
</dbReference>
<gene>
    <name evidence="1" type="ORF">BJ980_000001</name>
</gene>
<evidence type="ECO:0000313" key="2">
    <source>
        <dbReference type="Proteomes" id="UP000540656"/>
    </source>
</evidence>
<protein>
    <submittedName>
        <fullName evidence="1">Uncharacterized protein YPO0396</fullName>
    </submittedName>
</protein>
<evidence type="ECO:0000313" key="1">
    <source>
        <dbReference type="EMBL" id="NYG57078.1"/>
    </source>
</evidence>
<organism evidence="1 2">
    <name type="scientific">Nocardioides daedukensis</name>
    <dbReference type="NCBI Taxonomy" id="634462"/>
    <lineage>
        <taxon>Bacteria</taxon>
        <taxon>Bacillati</taxon>
        <taxon>Actinomycetota</taxon>
        <taxon>Actinomycetes</taxon>
        <taxon>Propionibacteriales</taxon>
        <taxon>Nocardioidaceae</taxon>
        <taxon>Nocardioides</taxon>
    </lineage>
</organism>